<accession>A0AAV2E576</accession>
<evidence type="ECO:0000313" key="2">
    <source>
        <dbReference type="Proteomes" id="UP001497516"/>
    </source>
</evidence>
<dbReference type="EMBL" id="OZ034817">
    <property type="protein sequence ID" value="CAL1381011.1"/>
    <property type="molecule type" value="Genomic_DNA"/>
</dbReference>
<proteinExistence type="predicted"/>
<reference evidence="1 2" key="1">
    <citation type="submission" date="2024-04" db="EMBL/GenBank/DDBJ databases">
        <authorList>
            <person name="Fracassetti M."/>
        </authorList>
    </citation>
    <scope>NUCLEOTIDE SEQUENCE [LARGE SCALE GENOMIC DNA]</scope>
</reference>
<dbReference type="Proteomes" id="UP001497516">
    <property type="component" value="Chromosome 4"/>
</dbReference>
<name>A0AAV2E576_9ROSI</name>
<evidence type="ECO:0000313" key="1">
    <source>
        <dbReference type="EMBL" id="CAL1381011.1"/>
    </source>
</evidence>
<dbReference type="AlphaFoldDB" id="A0AAV2E576"/>
<organism evidence="1 2">
    <name type="scientific">Linum trigynum</name>
    <dbReference type="NCBI Taxonomy" id="586398"/>
    <lineage>
        <taxon>Eukaryota</taxon>
        <taxon>Viridiplantae</taxon>
        <taxon>Streptophyta</taxon>
        <taxon>Embryophyta</taxon>
        <taxon>Tracheophyta</taxon>
        <taxon>Spermatophyta</taxon>
        <taxon>Magnoliopsida</taxon>
        <taxon>eudicotyledons</taxon>
        <taxon>Gunneridae</taxon>
        <taxon>Pentapetalae</taxon>
        <taxon>rosids</taxon>
        <taxon>fabids</taxon>
        <taxon>Malpighiales</taxon>
        <taxon>Linaceae</taxon>
        <taxon>Linum</taxon>
    </lineage>
</organism>
<sequence>MGESGDSAGDKVEEQHGLEGVLKIDVGDDGEVPGAKRCAIVDLGSKGNSARFGGAGDRVQGRNHIIWEGDNNGK</sequence>
<protein>
    <submittedName>
        <fullName evidence="1">Uncharacterized protein</fullName>
    </submittedName>
</protein>
<gene>
    <name evidence="1" type="ORF">LTRI10_LOCUS22418</name>
</gene>
<keyword evidence="2" id="KW-1185">Reference proteome</keyword>